<keyword evidence="3" id="KW-1185">Reference proteome</keyword>
<dbReference type="InterPro" id="IPR036291">
    <property type="entry name" value="NAD(P)-bd_dom_sf"/>
</dbReference>
<dbReference type="RefSeq" id="WP_243539973.1">
    <property type="nucleotide sequence ID" value="NZ_CP093442.1"/>
</dbReference>
<evidence type="ECO:0000313" key="3">
    <source>
        <dbReference type="Proteomes" id="UP000830116"/>
    </source>
</evidence>
<accession>A0ABY4CCF7</accession>
<dbReference type="CDD" id="cd05269">
    <property type="entry name" value="TMR_SDR_a"/>
    <property type="match status" value="1"/>
</dbReference>
<dbReference type="Gene3D" id="3.90.25.10">
    <property type="entry name" value="UDP-galactose 4-epimerase, domain 1"/>
    <property type="match status" value="1"/>
</dbReference>
<dbReference type="SUPFAM" id="SSF51735">
    <property type="entry name" value="NAD(P)-binding Rossmann-fold domains"/>
    <property type="match status" value="1"/>
</dbReference>
<dbReference type="PANTHER" id="PTHR43162">
    <property type="match status" value="1"/>
</dbReference>
<dbReference type="InterPro" id="IPR051604">
    <property type="entry name" value="Ergot_Alk_Oxidoreductase"/>
</dbReference>
<gene>
    <name evidence="2" type="ORF">MNR06_05810</name>
</gene>
<organism evidence="2 3">
    <name type="scientific">Bdellovibrio reynosensis</name>
    <dbReference type="NCBI Taxonomy" id="2835041"/>
    <lineage>
        <taxon>Bacteria</taxon>
        <taxon>Pseudomonadati</taxon>
        <taxon>Bdellovibrionota</taxon>
        <taxon>Bdellovibrionia</taxon>
        <taxon>Bdellovibrionales</taxon>
        <taxon>Pseudobdellovibrionaceae</taxon>
        <taxon>Bdellovibrio</taxon>
    </lineage>
</organism>
<dbReference type="Pfam" id="PF05368">
    <property type="entry name" value="NmrA"/>
    <property type="match status" value="1"/>
</dbReference>
<proteinExistence type="predicted"/>
<dbReference type="Proteomes" id="UP000830116">
    <property type="component" value="Chromosome"/>
</dbReference>
<evidence type="ECO:0000259" key="1">
    <source>
        <dbReference type="Pfam" id="PF05368"/>
    </source>
</evidence>
<dbReference type="PANTHER" id="PTHR43162:SF1">
    <property type="entry name" value="PRESTALK A DIFFERENTIATION PROTEIN A"/>
    <property type="match status" value="1"/>
</dbReference>
<dbReference type="InterPro" id="IPR008030">
    <property type="entry name" value="NmrA-like"/>
</dbReference>
<dbReference type="Gene3D" id="3.40.50.720">
    <property type="entry name" value="NAD(P)-binding Rossmann-like Domain"/>
    <property type="match status" value="1"/>
</dbReference>
<dbReference type="EMBL" id="CP093442">
    <property type="protein sequence ID" value="UOF02464.1"/>
    <property type="molecule type" value="Genomic_DNA"/>
</dbReference>
<name>A0ABY4CCF7_9BACT</name>
<sequence>MKKETVLVIGASGTVGSEVGSSLKAQGYTVKSATSKKASGENSVYLNLATGEGINSAFEGVDRAFLLSPPGYADQYRMLSPLIQEAKRRGLRKVVLMTAMGANAVETAPFRKAEIELEKSGLAYNIVRPNWFMQNFNTFWVEGIKQHGKILLPVGTAKTSFIDAKDISDVVTKLLISDEFNNQAFDITGPEALNHDEVAALISEATGKKIVYSEIQPAELKKAFFVAGMPEDYSDFLLMILGFLKEGYNAGITDGVKRILGREPRTMKNYAKEYRSSWV</sequence>
<protein>
    <submittedName>
        <fullName evidence="2">SDR family oxidoreductase</fullName>
    </submittedName>
</protein>
<reference evidence="2" key="1">
    <citation type="submission" date="2022-03" db="EMBL/GenBank/DDBJ databases">
        <title>Genome Identification and Characterization of new species Bdellovibrio reynosense LBG001 sp. nov. from a Mexico soil sample.</title>
        <authorList>
            <person name="Camilli A."/>
            <person name="Ajao Y."/>
            <person name="Guo X."/>
        </authorList>
    </citation>
    <scope>NUCLEOTIDE SEQUENCE</scope>
    <source>
        <strain evidence="2">LBG001</strain>
    </source>
</reference>
<feature type="domain" description="NmrA-like" evidence="1">
    <location>
        <begin position="2"/>
        <end position="246"/>
    </location>
</feature>
<evidence type="ECO:0000313" key="2">
    <source>
        <dbReference type="EMBL" id="UOF02464.1"/>
    </source>
</evidence>